<dbReference type="InterPro" id="IPR054633">
    <property type="entry name" value="BilS"/>
</dbReference>
<dbReference type="Pfam" id="PF12641">
    <property type="entry name" value="Flavodoxin_3"/>
    <property type="match status" value="1"/>
</dbReference>
<reference evidence="2" key="2">
    <citation type="submission" date="2021-09" db="EMBL/GenBank/DDBJ databases">
        <authorList>
            <person name="Gilroy R."/>
        </authorList>
    </citation>
    <scope>NUCLEOTIDE SEQUENCE</scope>
    <source>
        <strain evidence="2">ChiGjej2B2-7701</strain>
    </source>
</reference>
<organism evidence="2 3">
    <name type="scientific">Collinsella ihumii</name>
    <dbReference type="NCBI Taxonomy" id="1720204"/>
    <lineage>
        <taxon>Bacteria</taxon>
        <taxon>Bacillati</taxon>
        <taxon>Actinomycetota</taxon>
        <taxon>Coriobacteriia</taxon>
        <taxon>Coriobacteriales</taxon>
        <taxon>Coriobacteriaceae</taxon>
        <taxon>Collinsella</taxon>
    </lineage>
</organism>
<dbReference type="InterPro" id="IPR001226">
    <property type="entry name" value="Flavodoxin_CS"/>
</dbReference>
<dbReference type="NCBIfam" id="NF045594">
    <property type="entry name" value="flavodox_BilS"/>
    <property type="match status" value="1"/>
</dbReference>
<gene>
    <name evidence="2" type="ORF">K8U80_11380</name>
</gene>
<protein>
    <submittedName>
        <fullName evidence="2">Flavodoxin family protein</fullName>
    </submittedName>
</protein>
<evidence type="ECO:0000259" key="1">
    <source>
        <dbReference type="Pfam" id="PF12641"/>
    </source>
</evidence>
<feature type="domain" description="Flavodoxin-like" evidence="1">
    <location>
        <begin position="8"/>
        <end position="172"/>
    </location>
</feature>
<dbReference type="GO" id="GO:0009055">
    <property type="term" value="F:electron transfer activity"/>
    <property type="evidence" value="ECO:0007669"/>
    <property type="project" value="InterPro"/>
</dbReference>
<dbReference type="InterPro" id="IPR029039">
    <property type="entry name" value="Flavoprotein-like_sf"/>
</dbReference>
<comment type="caution">
    <text evidence="2">The sequence shown here is derived from an EMBL/GenBank/DDBJ whole genome shotgun (WGS) entry which is preliminary data.</text>
</comment>
<dbReference type="GO" id="GO:0010181">
    <property type="term" value="F:FMN binding"/>
    <property type="evidence" value="ECO:0007669"/>
    <property type="project" value="InterPro"/>
</dbReference>
<dbReference type="PROSITE" id="PS00201">
    <property type="entry name" value="FLAVODOXIN"/>
    <property type="match status" value="1"/>
</dbReference>
<dbReference type="Gene3D" id="3.40.50.360">
    <property type="match status" value="1"/>
</dbReference>
<proteinExistence type="predicted"/>
<dbReference type="AlphaFoldDB" id="A0A921ITV3"/>
<evidence type="ECO:0000313" key="3">
    <source>
        <dbReference type="Proteomes" id="UP000746751"/>
    </source>
</evidence>
<evidence type="ECO:0000313" key="2">
    <source>
        <dbReference type="EMBL" id="HJG31973.1"/>
    </source>
</evidence>
<dbReference type="Proteomes" id="UP000746751">
    <property type="component" value="Unassembled WGS sequence"/>
</dbReference>
<dbReference type="SUPFAM" id="SSF52218">
    <property type="entry name" value="Flavoproteins"/>
    <property type="match status" value="1"/>
</dbReference>
<dbReference type="EMBL" id="DYVF01000069">
    <property type="protein sequence ID" value="HJG31973.1"/>
    <property type="molecule type" value="Genomic_DNA"/>
</dbReference>
<reference evidence="2" key="1">
    <citation type="journal article" date="2021" name="PeerJ">
        <title>Extensive microbial diversity within the chicken gut microbiome revealed by metagenomics and culture.</title>
        <authorList>
            <person name="Gilroy R."/>
            <person name="Ravi A."/>
            <person name="Getino M."/>
            <person name="Pursley I."/>
            <person name="Horton D.L."/>
            <person name="Alikhan N.F."/>
            <person name="Baker D."/>
            <person name="Gharbi K."/>
            <person name="Hall N."/>
            <person name="Watson M."/>
            <person name="Adriaenssens E.M."/>
            <person name="Foster-Nyarko E."/>
            <person name="Jarju S."/>
            <person name="Secka A."/>
            <person name="Antonio M."/>
            <person name="Oren A."/>
            <person name="Chaudhuri R.R."/>
            <person name="La Ragione R."/>
            <person name="Hildebrand F."/>
            <person name="Pallen M.J."/>
        </authorList>
    </citation>
    <scope>NUCLEOTIDE SEQUENCE</scope>
    <source>
        <strain evidence="2">ChiGjej2B2-7701</strain>
    </source>
</reference>
<sequence length="181" mass="19215">MDKRNVALLYNSRGGNTKMVAEALRDALAQHGIEAEAREIAAAGLDGARSAIKPADVVLLGFWCDKGTCSEEVSALLPELSGKQVFLFGTAGFGGAPEYFERILAGVKAKLPEDAVYLGGAMCQGKMGPAIRKRYEAMLAEKPGDQRVQAMIDNFDAAASHPDASDEQKIADAMLDALGIR</sequence>
<name>A0A921ITV3_9ACTN</name>
<dbReference type="InterPro" id="IPR008254">
    <property type="entry name" value="Flavodoxin/NO_synth"/>
</dbReference>
<accession>A0A921ITV3</accession>